<reference evidence="2 3" key="1">
    <citation type="submission" date="2019-01" db="EMBL/GenBank/DDBJ databases">
        <title>Spirosoma flava sp. nov., a propanil-degrading bacterium isolated from herbicide-contaminated soil.</title>
        <authorList>
            <person name="Zhang L."/>
            <person name="Jiang J.-D."/>
        </authorList>
    </citation>
    <scope>NUCLEOTIDE SEQUENCE [LARGE SCALE GENOMIC DNA]</scope>
    <source>
        <strain evidence="2 3">TY50</strain>
    </source>
</reference>
<dbReference type="AlphaFoldDB" id="A0A4Q2UPB0"/>
<protein>
    <submittedName>
        <fullName evidence="2">Uncharacterized protein</fullName>
    </submittedName>
</protein>
<comment type="caution">
    <text evidence="2">The sequence shown here is derived from an EMBL/GenBank/DDBJ whole genome shotgun (WGS) entry which is preliminary data.</text>
</comment>
<evidence type="ECO:0000313" key="2">
    <source>
        <dbReference type="EMBL" id="RYC69631.1"/>
    </source>
</evidence>
<dbReference type="Proteomes" id="UP000290407">
    <property type="component" value="Unassembled WGS sequence"/>
</dbReference>
<name>A0A4Q2UPB0_9BACT</name>
<evidence type="ECO:0000313" key="3">
    <source>
        <dbReference type="Proteomes" id="UP000290407"/>
    </source>
</evidence>
<keyword evidence="3" id="KW-1185">Reference proteome</keyword>
<gene>
    <name evidence="2" type="ORF">EQG79_13605</name>
</gene>
<dbReference type="EMBL" id="SBLB01000003">
    <property type="protein sequence ID" value="RYC69631.1"/>
    <property type="molecule type" value="Genomic_DNA"/>
</dbReference>
<organism evidence="2 3">
    <name type="scientific">Spirosoma sordidisoli</name>
    <dbReference type="NCBI Taxonomy" id="2502893"/>
    <lineage>
        <taxon>Bacteria</taxon>
        <taxon>Pseudomonadati</taxon>
        <taxon>Bacteroidota</taxon>
        <taxon>Cytophagia</taxon>
        <taxon>Cytophagales</taxon>
        <taxon>Cytophagaceae</taxon>
        <taxon>Spirosoma</taxon>
    </lineage>
</organism>
<feature type="transmembrane region" description="Helical" evidence="1">
    <location>
        <begin position="7"/>
        <end position="28"/>
    </location>
</feature>
<keyword evidence="1" id="KW-1133">Transmembrane helix</keyword>
<sequence length="215" mass="24072">MLILKRIGLWVAKNPIVIGLALLVWVMLATYQCNRNGQKLTAQQDRSDSLARSVVSLAKDTLVKGRTISLAKADYARTDSAWKAEKRNIKIKVAWLPGPARVDTVWKILRDTGLDSSASPIYPTEPALATAIARLTGSGYSVYDSARQAGLTRMALEYRFLRDTRDANERGVSIYRGQVAALLEAQQSLKDCHHWLFCSCDRKARRVERKLARPD</sequence>
<accession>A0A4Q2UPB0</accession>
<dbReference type="RefSeq" id="WP_129601853.1">
    <property type="nucleotide sequence ID" value="NZ_SBLB01000003.1"/>
</dbReference>
<evidence type="ECO:0000256" key="1">
    <source>
        <dbReference type="SAM" id="Phobius"/>
    </source>
</evidence>
<keyword evidence="1" id="KW-0472">Membrane</keyword>
<proteinExistence type="predicted"/>
<keyword evidence="1" id="KW-0812">Transmembrane</keyword>